<dbReference type="GO" id="GO:0015689">
    <property type="term" value="P:molybdate ion transport"/>
    <property type="evidence" value="ECO:0007669"/>
    <property type="project" value="TreeGrafter"/>
</dbReference>
<dbReference type="PANTHER" id="PTHR30632">
    <property type="entry name" value="MOLYBDATE-BINDING PERIPLASMIC PROTEIN"/>
    <property type="match status" value="1"/>
</dbReference>
<reference evidence="3" key="1">
    <citation type="submission" date="2016-08" db="EMBL/GenBank/DDBJ databases">
        <authorList>
            <person name="Varghese N."/>
            <person name="Submissions Spin"/>
        </authorList>
    </citation>
    <scope>NUCLEOTIDE SEQUENCE [LARGE SCALE GENOMIC DNA]</scope>
    <source>
        <strain evidence="3">CCBAU 57015</strain>
    </source>
</reference>
<gene>
    <name evidence="2" type="ORF">GA0061100_107333</name>
</gene>
<name>A0A1C3VSV2_9HYPH</name>
<dbReference type="Proteomes" id="UP000186228">
    <property type="component" value="Unassembled WGS sequence"/>
</dbReference>
<dbReference type="InterPro" id="IPR050682">
    <property type="entry name" value="ModA/WtpA"/>
</dbReference>
<keyword evidence="3" id="KW-1185">Reference proteome</keyword>
<proteinExistence type="predicted"/>
<evidence type="ECO:0000256" key="1">
    <source>
        <dbReference type="SAM" id="MobiDB-lite"/>
    </source>
</evidence>
<dbReference type="Pfam" id="PF13531">
    <property type="entry name" value="SBP_bac_11"/>
    <property type="match status" value="1"/>
</dbReference>
<accession>A0A1C3VSV2</accession>
<dbReference type="EMBL" id="FMAC01000007">
    <property type="protein sequence ID" value="SCB30594.1"/>
    <property type="molecule type" value="Genomic_DNA"/>
</dbReference>
<sequence>MSNAVQVLSAGSLRHAFPAIIGAFGHEYGIGISLTLGPAGLLRETIEEGASFDLFASANMAHPQRLVSMGLAENAVCFARNRLCVLSRADLGLTTENFLAVLSDPAVGIGTSTPGDDPGGDYAFEVFDRIEARHPGKGEAIKSRSRQLVGGRNSPPAPPGKGGGYLIADGVVDLMMSYSSNARLLAGDPAFLVSSISPTSFSRLLNTAWQSEGTRMTKPNIYESFCCRRPGRKFSAKPAFLRSADLQHARIGDQLLGGALERR</sequence>
<dbReference type="GO" id="GO:0030973">
    <property type="term" value="F:molybdate ion binding"/>
    <property type="evidence" value="ECO:0007669"/>
    <property type="project" value="TreeGrafter"/>
</dbReference>
<feature type="region of interest" description="Disordered" evidence="1">
    <location>
        <begin position="138"/>
        <end position="162"/>
    </location>
</feature>
<protein>
    <submittedName>
        <fullName evidence="2">Molybdate transport system substrate-binding protein</fullName>
    </submittedName>
</protein>
<dbReference type="PANTHER" id="PTHR30632:SF0">
    <property type="entry name" value="SULFATE-BINDING PROTEIN"/>
    <property type="match status" value="1"/>
</dbReference>
<organism evidence="2 3">
    <name type="scientific">Rhizobium hainanense</name>
    <dbReference type="NCBI Taxonomy" id="52131"/>
    <lineage>
        <taxon>Bacteria</taxon>
        <taxon>Pseudomonadati</taxon>
        <taxon>Pseudomonadota</taxon>
        <taxon>Alphaproteobacteria</taxon>
        <taxon>Hyphomicrobiales</taxon>
        <taxon>Rhizobiaceae</taxon>
        <taxon>Rhizobium/Agrobacterium group</taxon>
        <taxon>Rhizobium</taxon>
    </lineage>
</organism>
<evidence type="ECO:0000313" key="2">
    <source>
        <dbReference type="EMBL" id="SCB30594.1"/>
    </source>
</evidence>
<dbReference type="Gene3D" id="3.40.190.10">
    <property type="entry name" value="Periplasmic binding protein-like II"/>
    <property type="match status" value="2"/>
</dbReference>
<dbReference type="STRING" id="52131.GA0061100_107333"/>
<dbReference type="AlphaFoldDB" id="A0A1C3VSV2"/>
<dbReference type="SUPFAM" id="SSF53850">
    <property type="entry name" value="Periplasmic binding protein-like II"/>
    <property type="match status" value="1"/>
</dbReference>
<evidence type="ECO:0000313" key="3">
    <source>
        <dbReference type="Proteomes" id="UP000186228"/>
    </source>
</evidence>